<dbReference type="Proteomes" id="UP000256970">
    <property type="component" value="Unassembled WGS sequence"/>
</dbReference>
<feature type="chain" id="PRO_5016624407" evidence="2">
    <location>
        <begin position="24"/>
        <end position="119"/>
    </location>
</feature>
<organism evidence="3 4">
    <name type="scientific">Tetradesmus obliquus</name>
    <name type="common">Green alga</name>
    <name type="synonym">Acutodesmus obliquus</name>
    <dbReference type="NCBI Taxonomy" id="3088"/>
    <lineage>
        <taxon>Eukaryota</taxon>
        <taxon>Viridiplantae</taxon>
        <taxon>Chlorophyta</taxon>
        <taxon>core chlorophytes</taxon>
        <taxon>Chlorophyceae</taxon>
        <taxon>CS clade</taxon>
        <taxon>Sphaeropleales</taxon>
        <taxon>Scenedesmaceae</taxon>
        <taxon>Tetradesmus</taxon>
    </lineage>
</organism>
<accession>A0A383WKM8</accession>
<keyword evidence="2" id="KW-0732">Signal</keyword>
<evidence type="ECO:0000313" key="4">
    <source>
        <dbReference type="Proteomes" id="UP000256970"/>
    </source>
</evidence>
<sequence>MSCKAALLCLLALLAIAASQTNAESIEMTSVAPSGVPRRLLGYAKTVTFELVTKAAPAPAEKEEEKPKPAPAPAPAPAKKKTEIVIVEVPHYCKMWAKFGHIHPDCAPYFAKAAAGRRL</sequence>
<protein>
    <submittedName>
        <fullName evidence="3">Uncharacterized protein</fullName>
    </submittedName>
</protein>
<dbReference type="EMBL" id="FNXT01001293">
    <property type="protein sequence ID" value="SZX77719.1"/>
    <property type="molecule type" value="Genomic_DNA"/>
</dbReference>
<evidence type="ECO:0000256" key="2">
    <source>
        <dbReference type="SAM" id="SignalP"/>
    </source>
</evidence>
<gene>
    <name evidence="3" type="ORF">BQ4739_LOCUS18064</name>
</gene>
<dbReference type="AlphaFoldDB" id="A0A383WKM8"/>
<name>A0A383WKM8_TETOB</name>
<feature type="signal peptide" evidence="2">
    <location>
        <begin position="1"/>
        <end position="23"/>
    </location>
</feature>
<feature type="region of interest" description="Disordered" evidence="1">
    <location>
        <begin position="56"/>
        <end position="77"/>
    </location>
</feature>
<evidence type="ECO:0000313" key="3">
    <source>
        <dbReference type="EMBL" id="SZX77719.1"/>
    </source>
</evidence>
<proteinExistence type="predicted"/>
<keyword evidence="4" id="KW-1185">Reference proteome</keyword>
<reference evidence="3 4" key="1">
    <citation type="submission" date="2016-10" db="EMBL/GenBank/DDBJ databases">
        <authorList>
            <person name="Cai Z."/>
        </authorList>
    </citation>
    <scope>NUCLEOTIDE SEQUENCE [LARGE SCALE GENOMIC DNA]</scope>
</reference>
<evidence type="ECO:0000256" key="1">
    <source>
        <dbReference type="SAM" id="MobiDB-lite"/>
    </source>
</evidence>